<comment type="caution">
    <text evidence="2">The sequence shown here is derived from an EMBL/GenBank/DDBJ whole genome shotgun (WGS) entry which is preliminary data.</text>
</comment>
<dbReference type="EMBL" id="JAHUZB010000002">
    <property type="protein sequence ID" value="MBV7390160.1"/>
    <property type="molecule type" value="Genomic_DNA"/>
</dbReference>
<proteinExistence type="predicted"/>
<evidence type="ECO:0000256" key="1">
    <source>
        <dbReference type="ARBA" id="ARBA00023239"/>
    </source>
</evidence>
<dbReference type="Proteomes" id="UP000774130">
    <property type="component" value="Unassembled WGS sequence"/>
</dbReference>
<accession>A0ABS6TB79</accession>
<dbReference type="RefSeq" id="WP_218325212.1">
    <property type="nucleotide sequence ID" value="NZ_JAHUZB010000002.1"/>
</dbReference>
<organism evidence="2 3">
    <name type="scientific">Enterococcus alishanensis</name>
    <dbReference type="NCBI Taxonomy" id="1303817"/>
    <lineage>
        <taxon>Bacteria</taxon>
        <taxon>Bacillati</taxon>
        <taxon>Bacillota</taxon>
        <taxon>Bacilli</taxon>
        <taxon>Lactobacillales</taxon>
        <taxon>Enterococcaceae</taxon>
        <taxon>Enterococcus</taxon>
    </lineage>
</organism>
<dbReference type="GO" id="GO:0019171">
    <property type="term" value="F:(3R)-hydroxyacyl-[acyl-carrier-protein] dehydratase activity"/>
    <property type="evidence" value="ECO:0007669"/>
    <property type="project" value="UniProtKB-EC"/>
</dbReference>
<dbReference type="PANTHER" id="PTHR30272">
    <property type="entry name" value="3-HYDROXYACYL-[ACYL-CARRIER-PROTEIN] DEHYDRATASE"/>
    <property type="match status" value="1"/>
</dbReference>
<dbReference type="PANTHER" id="PTHR30272:SF1">
    <property type="entry name" value="3-HYDROXYACYL-[ACYL-CARRIER-PROTEIN] DEHYDRATASE"/>
    <property type="match status" value="1"/>
</dbReference>
<keyword evidence="3" id="KW-1185">Reference proteome</keyword>
<protein>
    <submittedName>
        <fullName evidence="2">3-hydroxyacyl-ACP dehydratase FabZ</fullName>
        <ecNumber evidence="2">4.2.1.59</ecNumber>
    </submittedName>
</protein>
<dbReference type="Pfam" id="PF07977">
    <property type="entry name" value="FabA"/>
    <property type="match status" value="1"/>
</dbReference>
<sequence length="148" mass="16670">MNKLMNVEEIMAAIPNRFPIYYLDAVTEFEDEKHITAKKNLTMNEDFFQGYFPDQPIMPGTLIVEALAQAGSLLILESKAFKGKTAYIGGINKAVFHEFVRPGDTLFLNFDIQKIKGPVGTAKAWATVEEKIVTECEFTFIVGDKEQK</sequence>
<reference evidence="2 3" key="1">
    <citation type="submission" date="2021-06" db="EMBL/GenBank/DDBJ databases">
        <title>Enterococcus alishanensis sp. nov., a novel lactic acid bacterium isolated from fresh coffee beans.</title>
        <authorList>
            <person name="Chen Y.-S."/>
        </authorList>
    </citation>
    <scope>NUCLEOTIDE SEQUENCE [LARGE SCALE GENOMIC DNA]</scope>
    <source>
        <strain evidence="2 3">ALS3</strain>
    </source>
</reference>
<dbReference type="EC" id="4.2.1.59" evidence="2"/>
<keyword evidence="1 2" id="KW-0456">Lyase</keyword>
<name>A0ABS6TB79_9ENTE</name>
<dbReference type="CDD" id="cd01288">
    <property type="entry name" value="FabZ"/>
    <property type="match status" value="1"/>
</dbReference>
<evidence type="ECO:0000313" key="3">
    <source>
        <dbReference type="Proteomes" id="UP000774130"/>
    </source>
</evidence>
<gene>
    <name evidence="2" type="primary">fabZ</name>
    <name evidence="2" type="ORF">KUA55_05665</name>
</gene>
<dbReference type="NCBIfam" id="NF000582">
    <property type="entry name" value="PRK00006.1"/>
    <property type="match status" value="1"/>
</dbReference>
<evidence type="ECO:0000313" key="2">
    <source>
        <dbReference type="EMBL" id="MBV7390160.1"/>
    </source>
</evidence>
<dbReference type="InterPro" id="IPR013114">
    <property type="entry name" value="FabA_FabZ"/>
</dbReference>